<evidence type="ECO:0000256" key="4">
    <source>
        <dbReference type="RuleBase" id="RU369103"/>
    </source>
</evidence>
<keyword evidence="7" id="KW-1185">Reference proteome</keyword>
<accession>A0A4X2M7Z2</accession>
<dbReference type="PROSITE" id="PS51450">
    <property type="entry name" value="LRR"/>
    <property type="match status" value="1"/>
</dbReference>
<comment type="function">
    <text evidence="4">Multifunctional protein that is involved in the regulation of many processes.</text>
</comment>
<dbReference type="Ensembl" id="ENSVURT00010036916.1">
    <property type="protein sequence ID" value="ENSVURP00010032423.1"/>
    <property type="gene ID" value="ENSVURG00010024745.1"/>
</dbReference>
<dbReference type="PANTHER" id="PTHR11375">
    <property type="entry name" value="ACIDIC LEUCINE-RICH NUCLEAR PHOSPHOPROTEIN 32"/>
    <property type="match status" value="1"/>
</dbReference>
<protein>
    <recommendedName>
        <fullName evidence="4">Acidic leucine-rich nuclear phosphoprotein 32 family member</fullName>
    </recommendedName>
</protein>
<proteinExistence type="inferred from homology"/>
<sequence length="296" mass="32980">MDIKRRVTLELRNRKPGEVKDLVLDNCFSDDGKIGGLSSEFENLEFLSMVDINLVSLANLPKLPRLRKLELSDNHLSGGLEVLAERTPSLVQLNLSGNKIKDINTLEPLKKLPNLKSLDLFKCDVTMLMSYRESVFALLPQLTYLDGYDADDKEAPDSDPEAEREGLDSVCGENGEVIGDEEEEEEEEEELDEDVIDDDEDEDDEDVDGEEDEEEEEEEEEEDGVEDEVRTTLALPGKGIRVKAGCLLPQRAATEEDPIPDLGFGQRLFQIQAHSTGSHCSPEGFLGRGGGLKTWI</sequence>
<dbReference type="GO" id="GO:0005634">
    <property type="term" value="C:nucleus"/>
    <property type="evidence" value="ECO:0007669"/>
    <property type="project" value="UniProtKB-SubCell"/>
</dbReference>
<dbReference type="GO" id="GO:0042393">
    <property type="term" value="F:histone binding"/>
    <property type="evidence" value="ECO:0007669"/>
    <property type="project" value="TreeGrafter"/>
</dbReference>
<dbReference type="GeneTree" id="ENSGT00950000182907"/>
<evidence type="ECO:0000256" key="5">
    <source>
        <dbReference type="SAM" id="MobiDB-lite"/>
    </source>
</evidence>
<keyword evidence="1 4" id="KW-0433">Leucine-rich repeat</keyword>
<gene>
    <name evidence="6" type="primary">LOC114029596</name>
</gene>
<evidence type="ECO:0000313" key="6">
    <source>
        <dbReference type="Ensembl" id="ENSVURP00010032423.1"/>
    </source>
</evidence>
<keyword evidence="2" id="KW-0677">Repeat</keyword>
<keyword evidence="4" id="KW-0539">Nucleus</keyword>
<evidence type="ECO:0000256" key="1">
    <source>
        <dbReference type="ARBA" id="ARBA00022614"/>
    </source>
</evidence>
<reference evidence="6" key="2">
    <citation type="submission" date="2025-08" db="UniProtKB">
        <authorList>
            <consortium name="Ensembl"/>
        </authorList>
    </citation>
    <scope>IDENTIFICATION</scope>
</reference>
<dbReference type="Pfam" id="PF14580">
    <property type="entry name" value="LRR_9"/>
    <property type="match status" value="1"/>
</dbReference>
<dbReference type="SUPFAM" id="SSF52058">
    <property type="entry name" value="L domain-like"/>
    <property type="match status" value="1"/>
</dbReference>
<comment type="similarity">
    <text evidence="3 4">Belongs to the ANP32 family.</text>
</comment>
<dbReference type="InterPro" id="IPR032675">
    <property type="entry name" value="LRR_dom_sf"/>
</dbReference>
<name>A0A4X2M7Z2_VOMUR</name>
<dbReference type="PANTHER" id="PTHR11375:SF22">
    <property type="entry name" value="ACIDIC LEUCINE-RICH NUCLEAR PHOSPHOPROTEIN 32 FAMILY MEMBER B"/>
    <property type="match status" value="1"/>
</dbReference>
<evidence type="ECO:0000256" key="2">
    <source>
        <dbReference type="ARBA" id="ARBA00022737"/>
    </source>
</evidence>
<dbReference type="Gene3D" id="3.80.10.10">
    <property type="entry name" value="Ribonuclease Inhibitor"/>
    <property type="match status" value="1"/>
</dbReference>
<reference evidence="7" key="1">
    <citation type="submission" date="2018-12" db="EMBL/GenBank/DDBJ databases">
        <authorList>
            <person name="Yazar S."/>
        </authorList>
    </citation>
    <scope>NUCLEOTIDE SEQUENCE [LARGE SCALE GENOMIC DNA]</scope>
</reference>
<feature type="compositionally biased region" description="Acidic residues" evidence="5">
    <location>
        <begin position="178"/>
        <end position="226"/>
    </location>
</feature>
<reference evidence="6" key="3">
    <citation type="submission" date="2025-09" db="UniProtKB">
        <authorList>
            <consortium name="Ensembl"/>
        </authorList>
    </citation>
    <scope>IDENTIFICATION</scope>
</reference>
<dbReference type="AlphaFoldDB" id="A0A4X2M7Z2"/>
<comment type="subcellular location">
    <subcellularLocation>
        <location evidence="4">Nucleus</location>
    </subcellularLocation>
</comment>
<dbReference type="STRING" id="29139.ENSVURP00010032423"/>
<evidence type="ECO:0000256" key="3">
    <source>
        <dbReference type="ARBA" id="ARBA00025777"/>
    </source>
</evidence>
<feature type="compositionally biased region" description="Basic and acidic residues" evidence="5">
    <location>
        <begin position="153"/>
        <end position="167"/>
    </location>
</feature>
<dbReference type="OMA" id="SKVFAMH"/>
<feature type="region of interest" description="Disordered" evidence="5">
    <location>
        <begin position="150"/>
        <end position="229"/>
    </location>
</feature>
<dbReference type="Proteomes" id="UP000314987">
    <property type="component" value="Unassembled WGS sequence"/>
</dbReference>
<dbReference type="InterPro" id="IPR045081">
    <property type="entry name" value="AN32"/>
</dbReference>
<organism evidence="6 7">
    <name type="scientific">Vombatus ursinus</name>
    <name type="common">Common wombat</name>
    <dbReference type="NCBI Taxonomy" id="29139"/>
    <lineage>
        <taxon>Eukaryota</taxon>
        <taxon>Metazoa</taxon>
        <taxon>Chordata</taxon>
        <taxon>Craniata</taxon>
        <taxon>Vertebrata</taxon>
        <taxon>Euteleostomi</taxon>
        <taxon>Mammalia</taxon>
        <taxon>Metatheria</taxon>
        <taxon>Diprotodontia</taxon>
        <taxon>Vombatidae</taxon>
        <taxon>Vombatus</taxon>
    </lineage>
</organism>
<evidence type="ECO:0000313" key="7">
    <source>
        <dbReference type="Proteomes" id="UP000314987"/>
    </source>
</evidence>
<dbReference type="InterPro" id="IPR001611">
    <property type="entry name" value="Leu-rich_rpt"/>
</dbReference>
<dbReference type="GO" id="GO:0042981">
    <property type="term" value="P:regulation of apoptotic process"/>
    <property type="evidence" value="ECO:0007669"/>
    <property type="project" value="TreeGrafter"/>
</dbReference>
<dbReference type="FunFam" id="3.80.10.10:FF:000003">
    <property type="entry name" value="Acidic leucine-rich nuclear phosphoprotein 32 family member A"/>
    <property type="match status" value="1"/>
</dbReference>